<name>A0A420HTJ6_9PEZI</name>
<keyword evidence="2" id="KW-1185">Reference proteome</keyword>
<dbReference type="AlphaFoldDB" id="A0A420HTJ6"/>
<dbReference type="Proteomes" id="UP000286134">
    <property type="component" value="Unassembled WGS sequence"/>
</dbReference>
<accession>A0A420HTJ6</accession>
<gene>
    <name evidence="1" type="ORF">OnM2_048059</name>
</gene>
<protein>
    <submittedName>
        <fullName evidence="1">Uncharacterized protein</fullName>
    </submittedName>
</protein>
<organism evidence="1 2">
    <name type="scientific">Erysiphe neolycopersici</name>
    <dbReference type="NCBI Taxonomy" id="212602"/>
    <lineage>
        <taxon>Eukaryota</taxon>
        <taxon>Fungi</taxon>
        <taxon>Dikarya</taxon>
        <taxon>Ascomycota</taxon>
        <taxon>Pezizomycotina</taxon>
        <taxon>Leotiomycetes</taxon>
        <taxon>Erysiphales</taxon>
        <taxon>Erysiphaceae</taxon>
        <taxon>Erysiphe</taxon>
    </lineage>
</organism>
<reference evidence="1 2" key="1">
    <citation type="journal article" date="2018" name="BMC Genomics">
        <title>Comparative genome analyses reveal sequence features reflecting distinct modes of host-adaptation between dicot and monocot powdery mildew.</title>
        <authorList>
            <person name="Wu Y."/>
            <person name="Ma X."/>
            <person name="Pan Z."/>
            <person name="Kale S.D."/>
            <person name="Song Y."/>
            <person name="King H."/>
            <person name="Zhang Q."/>
            <person name="Presley C."/>
            <person name="Deng X."/>
            <person name="Wei C.I."/>
            <person name="Xiao S."/>
        </authorList>
    </citation>
    <scope>NUCLEOTIDE SEQUENCE [LARGE SCALE GENOMIC DNA]</scope>
    <source>
        <strain evidence="1">UMSG2</strain>
    </source>
</reference>
<evidence type="ECO:0000313" key="2">
    <source>
        <dbReference type="Proteomes" id="UP000286134"/>
    </source>
</evidence>
<comment type="caution">
    <text evidence="1">The sequence shown here is derived from an EMBL/GenBank/DDBJ whole genome shotgun (WGS) entry which is preliminary data.</text>
</comment>
<proteinExistence type="predicted"/>
<evidence type="ECO:0000313" key="1">
    <source>
        <dbReference type="EMBL" id="RKF60689.1"/>
    </source>
</evidence>
<dbReference type="EMBL" id="MCFK01004868">
    <property type="protein sequence ID" value="RKF60689.1"/>
    <property type="molecule type" value="Genomic_DNA"/>
</dbReference>
<sequence>MKKQTRGMTLVSNEILPLLQGTWFSIMILSAIKICL</sequence>